<dbReference type="Pfam" id="PF03266">
    <property type="entry name" value="NTPase_1"/>
    <property type="match status" value="1"/>
</dbReference>
<reference evidence="4" key="1">
    <citation type="journal article" date="2014" name="Front. Microbiol.">
        <title>High frequency of phylogenetically diverse reductive dehalogenase-homologous genes in deep subseafloor sedimentary metagenomes.</title>
        <authorList>
            <person name="Kawai M."/>
            <person name="Futagami T."/>
            <person name="Toyoda A."/>
            <person name="Takaki Y."/>
            <person name="Nishi S."/>
            <person name="Hori S."/>
            <person name="Arai W."/>
            <person name="Tsubouchi T."/>
            <person name="Morono Y."/>
            <person name="Uchiyama I."/>
            <person name="Ito T."/>
            <person name="Fujiyama A."/>
            <person name="Inagaki F."/>
            <person name="Takami H."/>
        </authorList>
    </citation>
    <scope>NUCLEOTIDE SEQUENCE</scope>
    <source>
        <strain evidence="4">Expedition CK06-06</strain>
    </source>
</reference>
<keyword evidence="3" id="KW-0067">ATP-binding</keyword>
<gene>
    <name evidence="4" type="ORF">S01H4_24964</name>
</gene>
<dbReference type="Gene3D" id="3.40.50.300">
    <property type="entry name" value="P-loop containing nucleotide triphosphate hydrolases"/>
    <property type="match status" value="1"/>
</dbReference>
<dbReference type="GO" id="GO:0017111">
    <property type="term" value="F:ribonucleoside triphosphate phosphatase activity"/>
    <property type="evidence" value="ECO:0007669"/>
    <property type="project" value="InterPro"/>
</dbReference>
<proteinExistence type="predicted"/>
<evidence type="ECO:0008006" key="5">
    <source>
        <dbReference type="Google" id="ProtNLM"/>
    </source>
</evidence>
<comment type="caution">
    <text evidence="4">The sequence shown here is derived from an EMBL/GenBank/DDBJ whole genome shotgun (WGS) entry which is preliminary data.</text>
</comment>
<dbReference type="SUPFAM" id="SSF52540">
    <property type="entry name" value="P-loop containing nucleoside triphosphate hydrolases"/>
    <property type="match status" value="1"/>
</dbReference>
<name>X1B064_9ZZZZ</name>
<accession>X1B064</accession>
<keyword evidence="1" id="KW-0547">Nucleotide-binding</keyword>
<dbReference type="PANTHER" id="PTHR43146">
    <property type="entry name" value="CANCER-RELATED NUCLEOSIDE-TRIPHOSPHATASE"/>
    <property type="match status" value="1"/>
</dbReference>
<evidence type="ECO:0000256" key="2">
    <source>
        <dbReference type="ARBA" id="ARBA00022801"/>
    </source>
</evidence>
<dbReference type="InterPro" id="IPR004948">
    <property type="entry name" value="Nuc-triphosphatase_THEP1"/>
</dbReference>
<evidence type="ECO:0000313" key="4">
    <source>
        <dbReference type="EMBL" id="GAG89014.1"/>
    </source>
</evidence>
<evidence type="ECO:0000256" key="1">
    <source>
        <dbReference type="ARBA" id="ARBA00022741"/>
    </source>
</evidence>
<organism evidence="4">
    <name type="scientific">marine sediment metagenome</name>
    <dbReference type="NCBI Taxonomy" id="412755"/>
    <lineage>
        <taxon>unclassified sequences</taxon>
        <taxon>metagenomes</taxon>
        <taxon>ecological metagenomes</taxon>
    </lineage>
</organism>
<keyword evidence="2" id="KW-0378">Hydrolase</keyword>
<dbReference type="AlphaFoldDB" id="X1B064"/>
<dbReference type="EMBL" id="BART01011816">
    <property type="protein sequence ID" value="GAG89014.1"/>
    <property type="molecule type" value="Genomic_DNA"/>
</dbReference>
<evidence type="ECO:0000256" key="3">
    <source>
        <dbReference type="ARBA" id="ARBA00022840"/>
    </source>
</evidence>
<dbReference type="PANTHER" id="PTHR43146:SF1">
    <property type="entry name" value="CANCER-RELATED NUCLEOSIDE-TRIPHOSPHATASE"/>
    <property type="match status" value="1"/>
</dbReference>
<dbReference type="GO" id="GO:0005524">
    <property type="term" value="F:ATP binding"/>
    <property type="evidence" value="ECO:0007669"/>
    <property type="project" value="UniProtKB-KW"/>
</dbReference>
<sequence>MNPVGFYTAEIRKHGKRQGFSLSSLDGRTGILAHVDFRTGYQVGKYGVDIAGFEAFIELLPVLAPETGLVMIDEIGKMECLSDDFTKIISDILNSEKPLIATIAQKGGGLIAGLKKRSHVQLFKLTRENHEFLIKQICSIFL</sequence>
<dbReference type="InterPro" id="IPR027417">
    <property type="entry name" value="P-loop_NTPase"/>
</dbReference>
<protein>
    <recommendedName>
        <fullName evidence="5">AAA+ ATPase domain-containing protein</fullName>
    </recommendedName>
</protein>